<dbReference type="STRING" id="553973.CLOHYLEM_06760"/>
<dbReference type="OrthoDB" id="9809999at2"/>
<reference evidence="4" key="2">
    <citation type="submission" date="2013-06" db="EMBL/GenBank/DDBJ databases">
        <title>Draft genome sequence of Clostridium hylemonae (DSM 15053).</title>
        <authorList>
            <person name="Sudarsanam P."/>
            <person name="Ley R."/>
            <person name="Guruge J."/>
            <person name="Turnbaugh P.J."/>
            <person name="Mahowald M."/>
            <person name="Liep D."/>
            <person name="Gordon J."/>
        </authorList>
    </citation>
    <scope>NUCLEOTIDE SEQUENCE</scope>
    <source>
        <strain evidence="4">DSM 15053</strain>
    </source>
</reference>
<dbReference type="eggNOG" id="COG3044">
    <property type="taxonomic scope" value="Bacteria"/>
</dbReference>
<feature type="domain" description="MRB1590-like C-terminal" evidence="3">
    <location>
        <begin position="467"/>
        <end position="566"/>
    </location>
</feature>
<sequence length="568" mass="63252">MKSETELKQLLYSIDHKGYPAYKGTRGSYRFGSYELSIDHVQGDPFAALSKLSVKVAGRTAGFPGRLYDTKYKRIALQDYVTRQFAAQAGRYTFQAKGSGKSGIISVTRCGQEVLERTSCTIEERTGDVTVRFEVGFPANGRTINARELIKILYDYLPACVEKSMMYKELNAGKVEKVMELSVDREFIREELKRLDLAAFVANGSILPRESGVSQRPMKDAVAFVSPGSMEVTLELPYKGTLTGMGVKKGITLIVGGGYHGKSTLLKALEAGVYPHISGDGREYVVTDSTAVKLRAEDGRSIKHTDISMFINDLPNGKDTNAFYTEDASGSTSQAANVVESLEAGAKVFLIDEDTSATNFMVRDELMQQVIHRDMEPITPFIERVGDLYKTYGISTIIVAGSSGAYFQVADEIIQMDRYVPKEITEAAKAAAREYPSLELPGDKPEMPEFKRFVRSNPDLKQKGRIKIKTLGKDGVQLNHDTIDLRYVEQLADAEQLTCLGHIVKYMEEHMMDGRTTMQQLIEKLAAQMDSSGFKVICEESYLPGNLAMPRKQEIYACLNRYRRLGTR</sequence>
<proteinExistence type="predicted"/>
<evidence type="ECO:0000313" key="4">
    <source>
        <dbReference type="EMBL" id="EEG73106.1"/>
    </source>
</evidence>
<evidence type="ECO:0008006" key="6">
    <source>
        <dbReference type="Google" id="ProtNLM"/>
    </source>
</evidence>
<dbReference type="PANTHER" id="PTHR38149">
    <property type="entry name" value="ATPASE"/>
    <property type="match status" value="1"/>
</dbReference>
<dbReference type="InterPro" id="IPR046833">
    <property type="entry name" value="ABC_N"/>
</dbReference>
<dbReference type="EMBL" id="ABYI02000031">
    <property type="protein sequence ID" value="EEG73106.1"/>
    <property type="molecule type" value="Genomic_DNA"/>
</dbReference>
<dbReference type="InterPro" id="IPR027417">
    <property type="entry name" value="P-loop_NTPase"/>
</dbReference>
<dbReference type="RefSeq" id="WP_006444118.1">
    <property type="nucleotide sequence ID" value="NZ_CP036524.1"/>
</dbReference>
<accession>C0C3U8</accession>
<dbReference type="HOGENOM" id="CLU_021720_2_0_9"/>
<keyword evidence="5" id="KW-1185">Reference proteome</keyword>
<dbReference type="SUPFAM" id="SSF52540">
    <property type="entry name" value="P-loop containing nucleoside triphosphate hydrolases"/>
    <property type="match status" value="1"/>
</dbReference>
<dbReference type="AlphaFoldDB" id="C0C3U8"/>
<evidence type="ECO:0000259" key="1">
    <source>
        <dbReference type="Pfam" id="PF09818"/>
    </source>
</evidence>
<evidence type="ECO:0000259" key="2">
    <source>
        <dbReference type="Pfam" id="PF20446"/>
    </source>
</evidence>
<dbReference type="InterPro" id="IPR049069">
    <property type="entry name" value="MRB1590-like_C"/>
</dbReference>
<organism evidence="4 5">
    <name type="scientific">[Clostridium] hylemonae DSM 15053</name>
    <dbReference type="NCBI Taxonomy" id="553973"/>
    <lineage>
        <taxon>Bacteria</taxon>
        <taxon>Bacillati</taxon>
        <taxon>Bacillota</taxon>
        <taxon>Clostridia</taxon>
        <taxon>Lachnospirales</taxon>
        <taxon>Lachnospiraceae</taxon>
    </lineage>
</organism>
<dbReference type="Proteomes" id="UP000004893">
    <property type="component" value="Unassembled WGS sequence"/>
</dbReference>
<dbReference type="Pfam" id="PF20446">
    <property type="entry name" value="ABC_N"/>
    <property type="match status" value="1"/>
</dbReference>
<reference evidence="4" key="1">
    <citation type="submission" date="2009-02" db="EMBL/GenBank/DDBJ databases">
        <authorList>
            <person name="Fulton L."/>
            <person name="Clifton S."/>
            <person name="Fulton B."/>
            <person name="Xu J."/>
            <person name="Minx P."/>
            <person name="Pepin K.H."/>
            <person name="Johnson M."/>
            <person name="Bhonagiri V."/>
            <person name="Nash W.E."/>
            <person name="Mardis E.R."/>
            <person name="Wilson R.K."/>
        </authorList>
    </citation>
    <scope>NUCLEOTIDE SEQUENCE [LARGE SCALE GENOMIC DNA]</scope>
    <source>
        <strain evidence="4">DSM 15053</strain>
    </source>
</reference>
<gene>
    <name evidence="4" type="ORF">CLOHYLEM_06760</name>
</gene>
<dbReference type="InterPro" id="IPR046834">
    <property type="entry name" value="ABC_ATPase_C"/>
</dbReference>
<dbReference type="PANTHER" id="PTHR38149:SF1">
    <property type="entry name" value="ATPASE"/>
    <property type="match status" value="1"/>
</dbReference>
<evidence type="ECO:0000313" key="5">
    <source>
        <dbReference type="Proteomes" id="UP000004893"/>
    </source>
</evidence>
<name>C0C3U8_9FIRM</name>
<feature type="domain" description="ATPase of the ABC class C-terminal" evidence="1">
    <location>
        <begin position="173"/>
        <end position="437"/>
    </location>
</feature>
<dbReference type="Pfam" id="PF21117">
    <property type="entry name" value="MRB1590_C"/>
    <property type="match status" value="1"/>
</dbReference>
<dbReference type="InterPro" id="IPR019195">
    <property type="entry name" value="ABC_ATPase_put"/>
</dbReference>
<dbReference type="Pfam" id="PF09818">
    <property type="entry name" value="ABC_ATPase"/>
    <property type="match status" value="1"/>
</dbReference>
<protein>
    <recommendedName>
        <fullName evidence="6">Isopentenyl-diphosphate delta-isomerase</fullName>
    </recommendedName>
</protein>
<comment type="caution">
    <text evidence="4">The sequence shown here is derived from an EMBL/GenBank/DDBJ whole genome shotgun (WGS) entry which is preliminary data.</text>
</comment>
<evidence type="ECO:0000259" key="3">
    <source>
        <dbReference type="Pfam" id="PF21117"/>
    </source>
</evidence>
<feature type="domain" description="ATPase of the ABC class N-terminal" evidence="2">
    <location>
        <begin position="6"/>
        <end position="167"/>
    </location>
</feature>